<organism evidence="4 5">
    <name type="scientific">Qipengyuania gelatinilytica</name>
    <dbReference type="NCBI Taxonomy" id="2867231"/>
    <lineage>
        <taxon>Bacteria</taxon>
        <taxon>Pseudomonadati</taxon>
        <taxon>Pseudomonadota</taxon>
        <taxon>Alphaproteobacteria</taxon>
        <taxon>Sphingomonadales</taxon>
        <taxon>Erythrobacteraceae</taxon>
        <taxon>Qipengyuania</taxon>
    </lineage>
</organism>
<dbReference type="RefSeq" id="WP_221431315.1">
    <property type="nucleotide sequence ID" value="NZ_CP081294.1"/>
</dbReference>
<name>A0ABX9A2T3_9SPHN</name>
<dbReference type="Proteomes" id="UP000824321">
    <property type="component" value="Chromosome"/>
</dbReference>
<proteinExistence type="predicted"/>
<evidence type="ECO:0000256" key="2">
    <source>
        <dbReference type="ARBA" id="ARBA00022679"/>
    </source>
</evidence>
<gene>
    <name evidence="4" type="ORF">K3136_02280</name>
</gene>
<sequence>MSADPATIAYYEANAPRYTLSFGQAPSRHLDRFLDHLEPGATVLELGCGGGRDSARIIERGFDLDATDGTPAMVRKANERFDVGARVMRFDELNAEAEYDAVWAHACLLHVARADLPAVLAAVRKALRPSGWHFANYKLGDAEGRDPLGRLTNLPDENWLEAIYHDAGFRIAAAERYRGEGADGVQRDWYALTLQSPES</sequence>
<evidence type="ECO:0000259" key="3">
    <source>
        <dbReference type="Pfam" id="PF13649"/>
    </source>
</evidence>
<accession>A0ABX9A2T3</accession>
<dbReference type="GO" id="GO:0008168">
    <property type="term" value="F:methyltransferase activity"/>
    <property type="evidence" value="ECO:0007669"/>
    <property type="project" value="UniProtKB-KW"/>
</dbReference>
<feature type="domain" description="Methyltransferase" evidence="3">
    <location>
        <begin position="43"/>
        <end position="131"/>
    </location>
</feature>
<reference evidence="4 5" key="1">
    <citation type="submission" date="2021-08" db="EMBL/GenBank/DDBJ databases">
        <title>Comparative Genomics Analysis of the Genus Qipengyuania Reveals Extensive Genetic Diversity and Metabolic Versatility, Including the Description of Fifteen Novel Species.</title>
        <authorList>
            <person name="Liu Y."/>
        </authorList>
    </citation>
    <scope>NUCLEOTIDE SEQUENCE [LARGE SCALE GENOMIC DNA]</scope>
    <source>
        <strain evidence="4 5">1NDH1</strain>
    </source>
</reference>
<dbReference type="EMBL" id="CP081294">
    <property type="protein sequence ID" value="QZD95576.1"/>
    <property type="molecule type" value="Genomic_DNA"/>
</dbReference>
<dbReference type="Gene3D" id="3.40.50.150">
    <property type="entry name" value="Vaccinia Virus protein VP39"/>
    <property type="match status" value="1"/>
</dbReference>
<dbReference type="PANTHER" id="PTHR43861">
    <property type="entry name" value="TRANS-ACONITATE 2-METHYLTRANSFERASE-RELATED"/>
    <property type="match status" value="1"/>
</dbReference>
<keyword evidence="1 4" id="KW-0489">Methyltransferase</keyword>
<dbReference type="CDD" id="cd02440">
    <property type="entry name" value="AdoMet_MTases"/>
    <property type="match status" value="1"/>
</dbReference>
<dbReference type="Pfam" id="PF13649">
    <property type="entry name" value="Methyltransf_25"/>
    <property type="match status" value="1"/>
</dbReference>
<dbReference type="SUPFAM" id="SSF53335">
    <property type="entry name" value="S-adenosyl-L-methionine-dependent methyltransferases"/>
    <property type="match status" value="1"/>
</dbReference>
<protein>
    <submittedName>
        <fullName evidence="4">Methyltransferase domain-containing protein</fullName>
    </submittedName>
</protein>
<keyword evidence="2" id="KW-0808">Transferase</keyword>
<evidence type="ECO:0000313" key="5">
    <source>
        <dbReference type="Proteomes" id="UP000824321"/>
    </source>
</evidence>
<dbReference type="InterPro" id="IPR029063">
    <property type="entry name" value="SAM-dependent_MTases_sf"/>
</dbReference>
<evidence type="ECO:0000313" key="4">
    <source>
        <dbReference type="EMBL" id="QZD95576.1"/>
    </source>
</evidence>
<dbReference type="GO" id="GO:0032259">
    <property type="term" value="P:methylation"/>
    <property type="evidence" value="ECO:0007669"/>
    <property type="project" value="UniProtKB-KW"/>
</dbReference>
<dbReference type="PANTHER" id="PTHR43861:SF1">
    <property type="entry name" value="TRANS-ACONITATE 2-METHYLTRANSFERASE"/>
    <property type="match status" value="1"/>
</dbReference>
<evidence type="ECO:0000256" key="1">
    <source>
        <dbReference type="ARBA" id="ARBA00022603"/>
    </source>
</evidence>
<dbReference type="InterPro" id="IPR041698">
    <property type="entry name" value="Methyltransf_25"/>
</dbReference>
<keyword evidence="5" id="KW-1185">Reference proteome</keyword>